<dbReference type="EMBL" id="SIHJ01000001">
    <property type="protein sequence ID" value="TWT35423.1"/>
    <property type="molecule type" value="Genomic_DNA"/>
</dbReference>
<gene>
    <name evidence="4" type="primary">czcC</name>
    <name evidence="4" type="ORF">KOR34_03140</name>
</gene>
<evidence type="ECO:0000313" key="4">
    <source>
        <dbReference type="EMBL" id="TWT35423.1"/>
    </source>
</evidence>
<keyword evidence="2" id="KW-0175">Coiled coil</keyword>
<comment type="caution">
    <text evidence="4">The sequence shown here is derived from an EMBL/GenBank/DDBJ whole genome shotgun (WGS) entry which is preliminary data.</text>
</comment>
<feature type="coiled-coil region" evidence="2">
    <location>
        <begin position="156"/>
        <end position="228"/>
    </location>
</feature>
<feature type="signal peptide" evidence="3">
    <location>
        <begin position="1"/>
        <end position="23"/>
    </location>
</feature>
<protein>
    <submittedName>
        <fullName evidence="4">Cobalt-zinc-cadmium resistance protein CzcC</fullName>
    </submittedName>
</protein>
<evidence type="ECO:0000256" key="2">
    <source>
        <dbReference type="SAM" id="Coils"/>
    </source>
</evidence>
<keyword evidence="5" id="KW-1185">Reference proteome</keyword>
<dbReference type="PANTHER" id="PTHR30203:SF24">
    <property type="entry name" value="BLR4935 PROTEIN"/>
    <property type="match status" value="1"/>
</dbReference>
<proteinExistence type="inferred from homology"/>
<dbReference type="GO" id="GO:0015562">
    <property type="term" value="F:efflux transmembrane transporter activity"/>
    <property type="evidence" value="ECO:0007669"/>
    <property type="project" value="InterPro"/>
</dbReference>
<name>A0A5C5VBV1_9BACT</name>
<dbReference type="Proteomes" id="UP000316714">
    <property type="component" value="Unassembled WGS sequence"/>
</dbReference>
<keyword evidence="3" id="KW-0732">Signal</keyword>
<dbReference type="InterPro" id="IPR010131">
    <property type="entry name" value="MdtP/NodT-like"/>
</dbReference>
<dbReference type="Pfam" id="PF02321">
    <property type="entry name" value="OEP"/>
    <property type="match status" value="2"/>
</dbReference>
<evidence type="ECO:0000313" key="5">
    <source>
        <dbReference type="Proteomes" id="UP000316714"/>
    </source>
</evidence>
<feature type="chain" id="PRO_5022714405" evidence="3">
    <location>
        <begin position="24"/>
        <end position="474"/>
    </location>
</feature>
<comment type="similarity">
    <text evidence="1">Belongs to the outer membrane factor (OMF) (TC 1.B.17) family.</text>
</comment>
<accession>A0A5C5VBV1</accession>
<organism evidence="4 5">
    <name type="scientific">Posidoniimonas corsicana</name>
    <dbReference type="NCBI Taxonomy" id="1938618"/>
    <lineage>
        <taxon>Bacteria</taxon>
        <taxon>Pseudomonadati</taxon>
        <taxon>Planctomycetota</taxon>
        <taxon>Planctomycetia</taxon>
        <taxon>Pirellulales</taxon>
        <taxon>Lacipirellulaceae</taxon>
        <taxon>Posidoniimonas</taxon>
    </lineage>
</organism>
<dbReference type="Gene3D" id="1.20.1600.10">
    <property type="entry name" value="Outer membrane efflux proteins (OEP)"/>
    <property type="match status" value="1"/>
</dbReference>
<evidence type="ECO:0000256" key="3">
    <source>
        <dbReference type="SAM" id="SignalP"/>
    </source>
</evidence>
<sequence length="474" mass="51531" precursor="true">MTYMQAFRLALPALLLTGCGAVATRQAGVDAQPLVGGPEPVQTVAYEQPLPVEQATDTILLQQPVDLVQEEGVGAASPRRLPAATTALSLGDLEQLALANNPSIKQAHAKVRALRGKRVQAGLPPNPTIGYAGSEIGDDGAAGQQGGYVAQEYIVAHKLRRDQAIVTAEIRRAEQDVAAAERRVKSDVRRRFYEVLLAQRRVELTQELTQLSDRAADASRALLEAQEIPVAGLLQTEIQQRNASLRAVTAANRLEQSWRELSAVLGAGQMPDQPLVGDLTVLPDPLDWEAELARLQTQSPELAAAIAEVERARRVLNRACVEPRPNITSQVGVQYDYASGDAIAGVQVGLPLPLWNRNQGAICEAQAEITRTRRNVDRVELALQERLASAFREFADARVTAETYQQELLPRSQQTFQLVETGYQEGEIGYLAMLAAQQTNSETSLAYLEALGSLWRSKVLIDGLLLEGSLNAEY</sequence>
<dbReference type="SUPFAM" id="SSF56954">
    <property type="entry name" value="Outer membrane efflux proteins (OEP)"/>
    <property type="match status" value="1"/>
</dbReference>
<dbReference type="AlphaFoldDB" id="A0A5C5VBV1"/>
<reference evidence="4 5" key="1">
    <citation type="submission" date="2019-02" db="EMBL/GenBank/DDBJ databases">
        <title>Deep-cultivation of Planctomycetes and their phenomic and genomic characterization uncovers novel biology.</title>
        <authorList>
            <person name="Wiegand S."/>
            <person name="Jogler M."/>
            <person name="Boedeker C."/>
            <person name="Pinto D."/>
            <person name="Vollmers J."/>
            <person name="Rivas-Marin E."/>
            <person name="Kohn T."/>
            <person name="Peeters S.H."/>
            <person name="Heuer A."/>
            <person name="Rast P."/>
            <person name="Oberbeckmann S."/>
            <person name="Bunk B."/>
            <person name="Jeske O."/>
            <person name="Meyerdierks A."/>
            <person name="Storesund J.E."/>
            <person name="Kallscheuer N."/>
            <person name="Luecker S."/>
            <person name="Lage O.M."/>
            <person name="Pohl T."/>
            <person name="Merkel B.J."/>
            <person name="Hornburger P."/>
            <person name="Mueller R.-W."/>
            <person name="Bruemmer F."/>
            <person name="Labrenz M."/>
            <person name="Spormann A.M."/>
            <person name="Op Den Camp H."/>
            <person name="Overmann J."/>
            <person name="Amann R."/>
            <person name="Jetten M.S.M."/>
            <person name="Mascher T."/>
            <person name="Medema M.H."/>
            <person name="Devos D.P."/>
            <person name="Kaster A.-K."/>
            <person name="Ovreas L."/>
            <person name="Rohde M."/>
            <person name="Galperin M.Y."/>
            <person name="Jogler C."/>
        </authorList>
    </citation>
    <scope>NUCLEOTIDE SEQUENCE [LARGE SCALE GENOMIC DNA]</scope>
    <source>
        <strain evidence="4 5">KOR34</strain>
    </source>
</reference>
<evidence type="ECO:0000256" key="1">
    <source>
        <dbReference type="ARBA" id="ARBA00007613"/>
    </source>
</evidence>
<dbReference type="InterPro" id="IPR003423">
    <property type="entry name" value="OMP_efflux"/>
</dbReference>
<dbReference type="PANTHER" id="PTHR30203">
    <property type="entry name" value="OUTER MEMBRANE CATION EFFLUX PROTEIN"/>
    <property type="match status" value="1"/>
</dbReference>